<sequence>MEISKAHALPGEDNYSISYAAGTVGLSVQSLRLYESRGLVVPRRTNGGTRKYSRVDLARIGRIVELLGEGLNLAGIERVLILEEENRLLRARLSKR</sequence>
<protein>
    <submittedName>
        <fullName evidence="3">MerR family transcriptional regulator</fullName>
    </submittedName>
</protein>
<gene>
    <name evidence="3" type="ORF">ACFO7V_10205</name>
</gene>
<dbReference type="SUPFAM" id="SSF46955">
    <property type="entry name" value="Putative DNA-binding domain"/>
    <property type="match status" value="1"/>
</dbReference>
<dbReference type="InterPro" id="IPR000551">
    <property type="entry name" value="MerR-type_HTH_dom"/>
</dbReference>
<evidence type="ECO:0000313" key="4">
    <source>
        <dbReference type="Proteomes" id="UP001595884"/>
    </source>
</evidence>
<proteinExistence type="predicted"/>
<evidence type="ECO:0000256" key="1">
    <source>
        <dbReference type="ARBA" id="ARBA00023125"/>
    </source>
</evidence>
<dbReference type="EMBL" id="JBHSHE010000042">
    <property type="protein sequence ID" value="MFC4716510.1"/>
    <property type="molecule type" value="Genomic_DNA"/>
</dbReference>
<dbReference type="PANTHER" id="PTHR30204:SF58">
    <property type="entry name" value="HTH-TYPE TRANSCRIPTIONAL REGULATOR YFMP"/>
    <property type="match status" value="1"/>
</dbReference>
<keyword evidence="4" id="KW-1185">Reference proteome</keyword>
<evidence type="ECO:0000313" key="3">
    <source>
        <dbReference type="EMBL" id="MFC4716510.1"/>
    </source>
</evidence>
<dbReference type="PROSITE" id="PS50937">
    <property type="entry name" value="HTH_MERR_2"/>
    <property type="match status" value="1"/>
</dbReference>
<comment type="caution">
    <text evidence="3">The sequence shown here is derived from an EMBL/GenBank/DDBJ whole genome shotgun (WGS) entry which is preliminary data.</text>
</comment>
<feature type="domain" description="HTH merR-type" evidence="2">
    <location>
        <begin position="14"/>
        <end position="82"/>
    </location>
</feature>
<dbReference type="Pfam" id="PF13411">
    <property type="entry name" value="MerR_1"/>
    <property type="match status" value="1"/>
</dbReference>
<dbReference type="PANTHER" id="PTHR30204">
    <property type="entry name" value="REDOX-CYCLING DRUG-SENSING TRANSCRIPTIONAL ACTIVATOR SOXR"/>
    <property type="match status" value="1"/>
</dbReference>
<evidence type="ECO:0000259" key="2">
    <source>
        <dbReference type="PROSITE" id="PS50937"/>
    </source>
</evidence>
<dbReference type="Gene3D" id="1.10.1660.10">
    <property type="match status" value="1"/>
</dbReference>
<name>A0ABV9MP10_9MICC</name>
<dbReference type="Proteomes" id="UP001595884">
    <property type="component" value="Unassembled WGS sequence"/>
</dbReference>
<dbReference type="InterPro" id="IPR047057">
    <property type="entry name" value="MerR_fam"/>
</dbReference>
<dbReference type="RefSeq" id="WP_255248504.1">
    <property type="nucleotide sequence ID" value="NZ_BAAAVQ010000047.1"/>
</dbReference>
<dbReference type="SMART" id="SM00422">
    <property type="entry name" value="HTH_MERR"/>
    <property type="match status" value="1"/>
</dbReference>
<organism evidence="3 4">
    <name type="scientific">Glutamicibacter bergerei</name>
    <dbReference type="NCBI Taxonomy" id="256702"/>
    <lineage>
        <taxon>Bacteria</taxon>
        <taxon>Bacillati</taxon>
        <taxon>Actinomycetota</taxon>
        <taxon>Actinomycetes</taxon>
        <taxon>Micrococcales</taxon>
        <taxon>Micrococcaceae</taxon>
        <taxon>Glutamicibacter</taxon>
    </lineage>
</organism>
<dbReference type="InterPro" id="IPR009061">
    <property type="entry name" value="DNA-bd_dom_put_sf"/>
</dbReference>
<dbReference type="PROSITE" id="PS00552">
    <property type="entry name" value="HTH_MERR_1"/>
    <property type="match status" value="1"/>
</dbReference>
<reference evidence="4" key="1">
    <citation type="journal article" date="2019" name="Int. J. Syst. Evol. Microbiol.">
        <title>The Global Catalogue of Microorganisms (GCM) 10K type strain sequencing project: providing services to taxonomists for standard genome sequencing and annotation.</title>
        <authorList>
            <consortium name="The Broad Institute Genomics Platform"/>
            <consortium name="The Broad Institute Genome Sequencing Center for Infectious Disease"/>
            <person name="Wu L."/>
            <person name="Ma J."/>
        </authorList>
    </citation>
    <scope>NUCLEOTIDE SEQUENCE [LARGE SCALE GENOMIC DNA]</scope>
    <source>
        <strain evidence="4">CGMCC 1.12849</strain>
    </source>
</reference>
<accession>A0ABV9MP10</accession>
<keyword evidence="1" id="KW-0238">DNA-binding</keyword>